<dbReference type="InterPro" id="IPR048972">
    <property type="entry name" value="PMI1_PMIR1-2_C"/>
</dbReference>
<comment type="caution">
    <text evidence="4">The sequence shown here is derived from an EMBL/GenBank/DDBJ whole genome shotgun (WGS) entry which is preliminary data.</text>
</comment>
<feature type="region of interest" description="Disordered" evidence="1">
    <location>
        <begin position="346"/>
        <end position="367"/>
    </location>
</feature>
<dbReference type="Pfam" id="PF21745">
    <property type="entry name" value="PMI1_PMIR1-2_C"/>
    <property type="match status" value="1"/>
</dbReference>
<dbReference type="Pfam" id="PF10358">
    <property type="entry name" value="NT-C2"/>
    <property type="match status" value="1"/>
</dbReference>
<name>A0A6A1V942_9ROSI</name>
<dbReference type="PANTHER" id="PTHR33414:SF1">
    <property type="entry name" value="PROTEIN PLASTID MOVEMENT IMPAIRED 1-RELATED 1"/>
    <property type="match status" value="1"/>
</dbReference>
<feature type="compositionally biased region" description="Basic and acidic residues" evidence="1">
    <location>
        <begin position="56"/>
        <end position="73"/>
    </location>
</feature>
<feature type="domain" description="C2 NT-type" evidence="3">
    <location>
        <begin position="88"/>
        <end position="236"/>
    </location>
</feature>
<dbReference type="PROSITE" id="PS51840">
    <property type="entry name" value="C2_NT"/>
    <property type="match status" value="1"/>
</dbReference>
<evidence type="ECO:0000313" key="4">
    <source>
        <dbReference type="EMBL" id="KAB1209382.1"/>
    </source>
</evidence>
<dbReference type="OrthoDB" id="2019483at2759"/>
<dbReference type="InterPro" id="IPR019448">
    <property type="entry name" value="NT-C2"/>
</dbReference>
<dbReference type="SMART" id="SM00257">
    <property type="entry name" value="LysM"/>
    <property type="match status" value="1"/>
</dbReference>
<protein>
    <recommendedName>
        <fullName evidence="6">Protein PLASTID MOVEMENT IMPAIRED 1-RELATED 1</fullName>
    </recommendedName>
</protein>
<keyword evidence="5" id="KW-1185">Reference proteome</keyword>
<evidence type="ECO:0000259" key="3">
    <source>
        <dbReference type="PROSITE" id="PS51840"/>
    </source>
</evidence>
<accession>A0A6A1V942</accession>
<dbReference type="EMBL" id="RXIC02000024">
    <property type="protein sequence ID" value="KAB1209382.1"/>
    <property type="molecule type" value="Genomic_DNA"/>
</dbReference>
<evidence type="ECO:0008006" key="6">
    <source>
        <dbReference type="Google" id="ProtNLM"/>
    </source>
</evidence>
<dbReference type="InterPro" id="IPR036779">
    <property type="entry name" value="LysM_dom_sf"/>
</dbReference>
<reference evidence="4 5" key="1">
    <citation type="journal article" date="2019" name="Plant Biotechnol. J.">
        <title>The red bayberry genome and genetic basis of sex determination.</title>
        <authorList>
            <person name="Jia H.M."/>
            <person name="Jia H.J."/>
            <person name="Cai Q.L."/>
            <person name="Wang Y."/>
            <person name="Zhao H.B."/>
            <person name="Yang W.F."/>
            <person name="Wang G.Y."/>
            <person name="Li Y.H."/>
            <person name="Zhan D.L."/>
            <person name="Shen Y.T."/>
            <person name="Niu Q.F."/>
            <person name="Chang L."/>
            <person name="Qiu J."/>
            <person name="Zhao L."/>
            <person name="Xie H.B."/>
            <person name="Fu W.Y."/>
            <person name="Jin J."/>
            <person name="Li X.W."/>
            <person name="Jiao Y."/>
            <person name="Zhou C.C."/>
            <person name="Tu T."/>
            <person name="Chai C.Y."/>
            <person name="Gao J.L."/>
            <person name="Fan L.J."/>
            <person name="van de Weg E."/>
            <person name="Wang J.Y."/>
            <person name="Gao Z.S."/>
        </authorList>
    </citation>
    <scope>NUCLEOTIDE SEQUENCE [LARGE SCALE GENOMIC DNA]</scope>
    <source>
        <tissue evidence="4">Leaves</tissue>
    </source>
</reference>
<feature type="compositionally biased region" description="Basic and acidic residues" evidence="1">
    <location>
        <begin position="1000"/>
        <end position="1019"/>
    </location>
</feature>
<dbReference type="SUPFAM" id="SSF54106">
    <property type="entry name" value="LysM domain"/>
    <property type="match status" value="1"/>
</dbReference>
<dbReference type="InterPro" id="IPR039614">
    <property type="entry name" value="PMI1-like"/>
</dbReference>
<evidence type="ECO:0000256" key="1">
    <source>
        <dbReference type="SAM" id="MobiDB-lite"/>
    </source>
</evidence>
<dbReference type="Gene3D" id="3.10.350.10">
    <property type="entry name" value="LysM domain"/>
    <property type="match status" value="1"/>
</dbReference>
<proteinExistence type="predicted"/>
<dbReference type="Proteomes" id="UP000516437">
    <property type="component" value="Chromosome 6"/>
</dbReference>
<dbReference type="InterPro" id="IPR018392">
    <property type="entry name" value="LysM"/>
</dbReference>
<organism evidence="4 5">
    <name type="scientific">Morella rubra</name>
    <name type="common">Chinese bayberry</name>
    <dbReference type="NCBI Taxonomy" id="262757"/>
    <lineage>
        <taxon>Eukaryota</taxon>
        <taxon>Viridiplantae</taxon>
        <taxon>Streptophyta</taxon>
        <taxon>Embryophyta</taxon>
        <taxon>Tracheophyta</taxon>
        <taxon>Spermatophyta</taxon>
        <taxon>Magnoliopsida</taxon>
        <taxon>eudicotyledons</taxon>
        <taxon>Gunneridae</taxon>
        <taxon>Pentapetalae</taxon>
        <taxon>rosids</taxon>
        <taxon>fabids</taxon>
        <taxon>Fagales</taxon>
        <taxon>Myricaceae</taxon>
        <taxon>Morella</taxon>
    </lineage>
</organism>
<feature type="region of interest" description="Disordered" evidence="1">
    <location>
        <begin position="42"/>
        <end position="76"/>
    </location>
</feature>
<sequence length="1142" mass="124772">MLSKVEAGKKIREDSGNRKLLNEIEAISKALYLDKTPTTSLISRANNRSKSAGKTHAPDPRSKLKPTEEDPSRKDKKSIWNWRPLKALSHIRYRRFNCCFSLLVHSIEGLPSNFNDVSLCVHWKRRDGVLVTRPAKVLQGVAEFEEKLTHTCSVYGSRNGPHHSAKYEAKHFLLCASLYGVPDLDLGKHRVDLTRLLPLTLEELEEEKSSGTWTTSFKLSGKAKGAIMNVSFGYLVISDNPSVPGSQEVFNSRQNGRSLVKAQIKLGQGDGWSRIRRSESLPGINHPANAASRSVESIKDLHEVLPISGSELASSVDVLFQKLDEENLDFPVDKPELGAFTEQLAPIKPSSNPLSNSGKENVPNDGEDTEFSVIDQGIEWTSKESVQSKEETKKAADVALEESSEIQVGMGVQVAFEESAELAPVDEETGTCDNELLLPGCTSTEDDICTKEALMEELESALNNLSELESAVLESPEEHEDFMDFKSGYKINRRKPLSLEDDTESIASEFLNMLGIEDSPFGLSSESEPESPRERLLRQFEEDALAGGCSLFDFTAVSGDQAECGYNAPTSSVLGNLSEDFELSSLILDAEEEHQMTTEEERSKTRVKMMEDLETEALMREWGLNENAFQHSPPKSSTGFGSPIDSPPAGLVELPPLGEGLGPFLQTTNGGFVRSMNPSLFGNAKSGGSLIMQVSSPVVVPAEMGSEIMDILQGLASVGIEKLSMQANKLMPLEDITGKTMQQVAWEAAPTLEGPERQCLLQHDSVVGQDTTHGPKKVKGRSARPSSNHFSSGTVGNEMGSEYVSLEDLAPLAMDKIEALSMEGLRIQSGMSDEDAPANISAQSIGEISALQGKGISISGSLGLEGAAGLQLLDVKDGGDDVDGLMGFSLSLDEWMRLDSGDIEDEDCISERTSKILAAHHANSLDSIRGGSKGEKRRGRGSSRKCGLLGNNFTVALMVQLRDPIRNYEPVGAPMLALIQVERVFVPPKPKIYSTVSEVRNNHKDDDESEPEVKETKEEIKEEKTFEEEGIPQFRITEVHVAGLKTEPGKKKLWGTSTQQQSGSRWLLANGMGKSNKHPLMKSKAVSKSAAPLTTKVQPGDTLWSISSRVHGTGSKWKELAALNPHIRNPNIIIKNETIRLR</sequence>
<feature type="region of interest" description="Disordered" evidence="1">
    <location>
        <begin position="998"/>
        <end position="1019"/>
    </location>
</feature>
<dbReference type="AlphaFoldDB" id="A0A6A1V942"/>
<dbReference type="Pfam" id="PF01476">
    <property type="entry name" value="LysM"/>
    <property type="match status" value="1"/>
</dbReference>
<evidence type="ECO:0000313" key="5">
    <source>
        <dbReference type="Proteomes" id="UP000516437"/>
    </source>
</evidence>
<feature type="compositionally biased region" description="Polar residues" evidence="1">
    <location>
        <begin position="42"/>
        <end position="52"/>
    </location>
</feature>
<dbReference type="PANTHER" id="PTHR33414">
    <property type="entry name" value="PROTEIN PLASTID MOVEMENT IMPAIRED 1-RELATED 1"/>
    <property type="match status" value="1"/>
</dbReference>
<feature type="compositionally biased region" description="Polar residues" evidence="1">
    <location>
        <begin position="784"/>
        <end position="795"/>
    </location>
</feature>
<dbReference type="CDD" id="cd00118">
    <property type="entry name" value="LysM"/>
    <property type="match status" value="1"/>
</dbReference>
<evidence type="ECO:0000259" key="2">
    <source>
        <dbReference type="PROSITE" id="PS51782"/>
    </source>
</evidence>
<feature type="region of interest" description="Disordered" evidence="1">
    <location>
        <begin position="768"/>
        <end position="797"/>
    </location>
</feature>
<dbReference type="PROSITE" id="PS51782">
    <property type="entry name" value="LYSM"/>
    <property type="match status" value="1"/>
</dbReference>
<feature type="domain" description="LysM" evidence="2">
    <location>
        <begin position="1093"/>
        <end position="1141"/>
    </location>
</feature>
<gene>
    <name evidence="4" type="ORF">CJ030_MR6G016515</name>
</gene>
<feature type="compositionally biased region" description="Polar residues" evidence="1">
    <location>
        <begin position="349"/>
        <end position="359"/>
    </location>
</feature>